<reference evidence="4" key="2">
    <citation type="journal article" date="2021" name="Genome Biol. Evol.">
        <title>Developing a high-quality reference genome for a parasitic bivalve with doubly uniparental inheritance (Bivalvia: Unionida).</title>
        <authorList>
            <person name="Smith C.H."/>
        </authorList>
    </citation>
    <scope>NUCLEOTIDE SEQUENCE</scope>
    <source>
        <strain evidence="4">CHS0354</strain>
        <tissue evidence="4">Mantle</tissue>
    </source>
</reference>
<dbReference type="AlphaFoldDB" id="A0AAE0RVR7"/>
<evidence type="ECO:0000313" key="5">
    <source>
        <dbReference type="Proteomes" id="UP001195483"/>
    </source>
</evidence>
<reference evidence="4" key="1">
    <citation type="journal article" date="2021" name="Genome Biol. Evol.">
        <title>A High-Quality Reference Genome for a Parasitic Bivalve with Doubly Uniparental Inheritance (Bivalvia: Unionida).</title>
        <authorList>
            <person name="Smith C.H."/>
        </authorList>
    </citation>
    <scope>NUCLEOTIDE SEQUENCE</scope>
    <source>
        <strain evidence="4">CHS0354</strain>
    </source>
</reference>
<evidence type="ECO:0000256" key="1">
    <source>
        <dbReference type="ARBA" id="ARBA00010322"/>
    </source>
</evidence>
<name>A0AAE0RVR7_9BIVA</name>
<dbReference type="InterPro" id="IPR027417">
    <property type="entry name" value="P-loop_NTPase"/>
</dbReference>
<evidence type="ECO:0008006" key="6">
    <source>
        <dbReference type="Google" id="ProtNLM"/>
    </source>
</evidence>
<proteinExistence type="inferred from homology"/>
<dbReference type="GO" id="GO:0005524">
    <property type="term" value="F:ATP binding"/>
    <property type="evidence" value="ECO:0007669"/>
    <property type="project" value="UniProtKB-KW"/>
</dbReference>
<keyword evidence="2" id="KW-0547">Nucleotide-binding</keyword>
<organism evidence="4 5">
    <name type="scientific">Potamilus streckersoni</name>
    <dbReference type="NCBI Taxonomy" id="2493646"/>
    <lineage>
        <taxon>Eukaryota</taxon>
        <taxon>Metazoa</taxon>
        <taxon>Spiralia</taxon>
        <taxon>Lophotrochozoa</taxon>
        <taxon>Mollusca</taxon>
        <taxon>Bivalvia</taxon>
        <taxon>Autobranchia</taxon>
        <taxon>Heteroconchia</taxon>
        <taxon>Palaeoheterodonta</taxon>
        <taxon>Unionida</taxon>
        <taxon>Unionoidea</taxon>
        <taxon>Unionidae</taxon>
        <taxon>Ambleminae</taxon>
        <taxon>Lampsilini</taxon>
        <taxon>Potamilus</taxon>
    </lineage>
</organism>
<gene>
    <name evidence="4" type="ORF">CHS0354_001112</name>
</gene>
<evidence type="ECO:0000313" key="4">
    <source>
        <dbReference type="EMBL" id="KAK3580511.1"/>
    </source>
</evidence>
<dbReference type="GO" id="GO:0005739">
    <property type="term" value="C:mitochondrion"/>
    <property type="evidence" value="ECO:0007669"/>
    <property type="project" value="TreeGrafter"/>
</dbReference>
<evidence type="ECO:0000256" key="2">
    <source>
        <dbReference type="ARBA" id="ARBA00022741"/>
    </source>
</evidence>
<dbReference type="FunFam" id="3.40.50.300:FF:003041">
    <property type="entry name" value="Predicted protein"/>
    <property type="match status" value="1"/>
</dbReference>
<dbReference type="PANTHER" id="PTHR12169">
    <property type="entry name" value="ATPASE N2B"/>
    <property type="match status" value="1"/>
</dbReference>
<keyword evidence="3" id="KW-0067">ATP-binding</keyword>
<protein>
    <recommendedName>
        <fullName evidence="6">AFG1-like ATPase</fullName>
    </recommendedName>
</protein>
<comment type="caution">
    <text evidence="4">The sequence shown here is derived from an EMBL/GenBank/DDBJ whole genome shotgun (WGS) entry which is preliminary data.</text>
</comment>
<dbReference type="InterPro" id="IPR005654">
    <property type="entry name" value="ATPase_AFG1-like"/>
</dbReference>
<accession>A0AAE0RVR7</accession>
<dbReference type="Proteomes" id="UP001195483">
    <property type="component" value="Unassembled WGS sequence"/>
</dbReference>
<sequence>MQSIFVIRCSIWTLRVFQRSLCTPVKDGGPLAVYRTKVKKGELNEDQHQISVLNHLNSLCVQLQGYKPSNSGGFFSKLFGEKKTSSPLKGLYIHGSVGCGKTMLMDMFHQCAPVERKQRVHFHKFMLDVHQRIHAWKQQIPRQNNVQKTQSYDPIPSVAQNITKETSLLCFDEFQVTDIADAMILKRLFTELFNSGVVVVATSNRAPDDLYKNGLQRGSFVPFISVLKTHCDVHYLDSGTDYRMSALPKEGSVYFLCSDWKCDEKMDKVFDELAAEEDDYVHSRVLDVLGRNLVLPTTCGGILDTSFDIMCRQPLGAVDYLAISKEFHTVFFRNVPQMTLQQKTEARRFIILVDTLYDNKVRLVCSAAAEPKDLFRRGKISLADYERNRLLMDDLGIQELSDKSQASIFTGEEELFAFERTTSRLTEMRTEEYWNQRQKAKS</sequence>
<keyword evidence="5" id="KW-1185">Reference proteome</keyword>
<dbReference type="SUPFAM" id="SSF52540">
    <property type="entry name" value="P-loop containing nucleoside triphosphate hydrolases"/>
    <property type="match status" value="1"/>
</dbReference>
<dbReference type="GO" id="GO:0016887">
    <property type="term" value="F:ATP hydrolysis activity"/>
    <property type="evidence" value="ECO:0007669"/>
    <property type="project" value="InterPro"/>
</dbReference>
<dbReference type="Pfam" id="PF03969">
    <property type="entry name" value="AFG1_ATPase"/>
    <property type="match status" value="1"/>
</dbReference>
<dbReference type="EMBL" id="JAEAOA010000114">
    <property type="protein sequence ID" value="KAK3580511.1"/>
    <property type="molecule type" value="Genomic_DNA"/>
</dbReference>
<reference evidence="4" key="3">
    <citation type="submission" date="2023-05" db="EMBL/GenBank/DDBJ databases">
        <authorList>
            <person name="Smith C.H."/>
        </authorList>
    </citation>
    <scope>NUCLEOTIDE SEQUENCE</scope>
    <source>
        <strain evidence="4">CHS0354</strain>
        <tissue evidence="4">Mantle</tissue>
    </source>
</reference>
<comment type="similarity">
    <text evidence="1">Belongs to the AFG1 ATPase family.</text>
</comment>
<dbReference type="Gene3D" id="3.40.50.300">
    <property type="entry name" value="P-loop containing nucleotide triphosphate hydrolases"/>
    <property type="match status" value="1"/>
</dbReference>
<evidence type="ECO:0000256" key="3">
    <source>
        <dbReference type="ARBA" id="ARBA00022840"/>
    </source>
</evidence>
<dbReference type="PANTHER" id="PTHR12169:SF6">
    <property type="entry name" value="AFG1-LIKE ATPASE"/>
    <property type="match status" value="1"/>
</dbReference>
<dbReference type="NCBIfam" id="NF040713">
    <property type="entry name" value="ZapE"/>
    <property type="match status" value="1"/>
</dbReference>